<proteinExistence type="inferred from homology"/>
<keyword evidence="5" id="KW-0271">Exosome</keyword>
<dbReference type="GO" id="GO:0000177">
    <property type="term" value="C:cytoplasmic exosome (RNase complex)"/>
    <property type="evidence" value="ECO:0007669"/>
    <property type="project" value="TreeGrafter"/>
</dbReference>
<dbReference type="Pfam" id="PF01138">
    <property type="entry name" value="RNase_PH"/>
    <property type="match status" value="1"/>
</dbReference>
<dbReference type="OrthoDB" id="272245at2759"/>
<dbReference type="EMBL" id="OU892289">
    <property type="protein sequence ID" value="CAG9763391.1"/>
    <property type="molecule type" value="Genomic_DNA"/>
</dbReference>
<keyword evidence="4" id="KW-0963">Cytoplasm</keyword>
<dbReference type="InterPro" id="IPR050590">
    <property type="entry name" value="Exosome_comp_Rrp42_subfam"/>
</dbReference>
<dbReference type="GO" id="GO:0000176">
    <property type="term" value="C:nuclear exosome (RNase complex)"/>
    <property type="evidence" value="ECO:0007669"/>
    <property type="project" value="TreeGrafter"/>
</dbReference>
<dbReference type="GO" id="GO:0034473">
    <property type="term" value="P:U1 snRNA 3'-end processing"/>
    <property type="evidence" value="ECO:0007669"/>
    <property type="project" value="TreeGrafter"/>
</dbReference>
<sequence>MPLSEAEKTFILHGVDENFRQDGRDREAYRPMELETGTVQHAFGSAHLRLANTDVLVAVKLEIDAPFPETPHEGKLEFFVDCSANATPDFEGRGGEDLAVELANTLASAYQSRQAFDLRKMCILKGKKCWKLYVDILILECGGNLFDATSLAIKAALHNTQIPKIKAVNIDGDNIEIEVSDSVSDCEKINIENAPVLVTLCKIGQHCIVDPSLSEEQCTVGSMVVAATKNCVSTISLLGSGSLHQDTLFQFLDFGCKIANRLNEALMETLANISVTNENVGFLK</sequence>
<dbReference type="GO" id="GO:0000467">
    <property type="term" value="P:exonucleolytic trimming to generate mature 3'-end of 5.8S rRNA from tricistronic rRNA transcript (SSU-rRNA, 5.8S rRNA, LSU-rRNA)"/>
    <property type="evidence" value="ECO:0007669"/>
    <property type="project" value="TreeGrafter"/>
</dbReference>
<dbReference type="GO" id="GO:0005730">
    <property type="term" value="C:nucleolus"/>
    <property type="evidence" value="ECO:0007669"/>
    <property type="project" value="UniProtKB-SubCell"/>
</dbReference>
<dbReference type="GO" id="GO:0071035">
    <property type="term" value="P:nuclear polyadenylation-dependent rRNA catabolic process"/>
    <property type="evidence" value="ECO:0007669"/>
    <property type="project" value="TreeGrafter"/>
</dbReference>
<feature type="domain" description="Exoribonuclease phosphorolytic" evidence="7">
    <location>
        <begin position="29"/>
        <end position="163"/>
    </location>
</feature>
<protein>
    <recommendedName>
        <fullName evidence="6">Ribosomal RNA-processing protein 42</fullName>
    </recommendedName>
</protein>
<dbReference type="GO" id="GO:0016075">
    <property type="term" value="P:rRNA catabolic process"/>
    <property type="evidence" value="ECO:0007669"/>
    <property type="project" value="TreeGrafter"/>
</dbReference>
<dbReference type="PANTHER" id="PTHR11097">
    <property type="entry name" value="EXOSOME COMPLEX EXONUCLEASE RIBOSOMAL RNA PROCESSING PROTEIN"/>
    <property type="match status" value="1"/>
</dbReference>
<evidence type="ECO:0000256" key="6">
    <source>
        <dbReference type="ARBA" id="ARBA00042523"/>
    </source>
</evidence>
<feature type="domain" description="Exoribonuclease phosphorolytic" evidence="8">
    <location>
        <begin position="194"/>
        <end position="257"/>
    </location>
</feature>
<accession>A0A9N9MHQ9</accession>
<dbReference type="InterPro" id="IPR020568">
    <property type="entry name" value="Ribosomal_Su5_D2-typ_SF"/>
</dbReference>
<comment type="similarity">
    <text evidence="3">Belongs to the RNase PH family.</text>
</comment>
<dbReference type="Pfam" id="PF03725">
    <property type="entry name" value="RNase_PH_C"/>
    <property type="match status" value="1"/>
</dbReference>
<dbReference type="GO" id="GO:0034475">
    <property type="term" value="P:U4 snRNA 3'-end processing"/>
    <property type="evidence" value="ECO:0007669"/>
    <property type="project" value="TreeGrafter"/>
</dbReference>
<evidence type="ECO:0000313" key="9">
    <source>
        <dbReference type="EMBL" id="CAG9763391.1"/>
    </source>
</evidence>
<name>A0A9N9MHQ9_9CUCU</name>
<evidence type="ECO:0000259" key="7">
    <source>
        <dbReference type="Pfam" id="PF01138"/>
    </source>
</evidence>
<dbReference type="GO" id="GO:0034476">
    <property type="term" value="P:U5 snRNA 3'-end processing"/>
    <property type="evidence" value="ECO:0007669"/>
    <property type="project" value="TreeGrafter"/>
</dbReference>
<comment type="subcellular location">
    <subcellularLocation>
        <location evidence="1">Cytoplasm</location>
    </subcellularLocation>
    <subcellularLocation>
        <location evidence="2">Nucleus</location>
        <location evidence="2">Nucleolus</location>
    </subcellularLocation>
</comment>
<dbReference type="SUPFAM" id="SSF55666">
    <property type="entry name" value="Ribonuclease PH domain 2-like"/>
    <property type="match status" value="1"/>
</dbReference>
<dbReference type="InterPro" id="IPR036345">
    <property type="entry name" value="ExoRNase_PH_dom2_sf"/>
</dbReference>
<gene>
    <name evidence="9" type="ORF">CEUTPL_LOCUS4056</name>
</gene>
<evidence type="ECO:0000259" key="8">
    <source>
        <dbReference type="Pfam" id="PF03725"/>
    </source>
</evidence>
<evidence type="ECO:0000256" key="5">
    <source>
        <dbReference type="ARBA" id="ARBA00022835"/>
    </source>
</evidence>
<dbReference type="SUPFAM" id="SSF54211">
    <property type="entry name" value="Ribosomal protein S5 domain 2-like"/>
    <property type="match status" value="1"/>
</dbReference>
<organism evidence="9 10">
    <name type="scientific">Ceutorhynchus assimilis</name>
    <name type="common">cabbage seed weevil</name>
    <dbReference type="NCBI Taxonomy" id="467358"/>
    <lineage>
        <taxon>Eukaryota</taxon>
        <taxon>Metazoa</taxon>
        <taxon>Ecdysozoa</taxon>
        <taxon>Arthropoda</taxon>
        <taxon>Hexapoda</taxon>
        <taxon>Insecta</taxon>
        <taxon>Pterygota</taxon>
        <taxon>Neoptera</taxon>
        <taxon>Endopterygota</taxon>
        <taxon>Coleoptera</taxon>
        <taxon>Polyphaga</taxon>
        <taxon>Cucujiformia</taxon>
        <taxon>Curculionidae</taxon>
        <taxon>Ceutorhynchinae</taxon>
        <taxon>Ceutorhynchus</taxon>
    </lineage>
</organism>
<evidence type="ECO:0000256" key="4">
    <source>
        <dbReference type="ARBA" id="ARBA00022490"/>
    </source>
</evidence>
<dbReference type="CDD" id="cd11367">
    <property type="entry name" value="RNase_PH_RRP42"/>
    <property type="match status" value="1"/>
</dbReference>
<dbReference type="Gene3D" id="3.30.230.70">
    <property type="entry name" value="GHMP Kinase, N-terminal domain"/>
    <property type="match status" value="1"/>
</dbReference>
<dbReference type="GO" id="GO:0071028">
    <property type="term" value="P:nuclear mRNA surveillance"/>
    <property type="evidence" value="ECO:0007669"/>
    <property type="project" value="TreeGrafter"/>
</dbReference>
<dbReference type="PANTHER" id="PTHR11097:SF8">
    <property type="entry name" value="EXOSOME COMPLEX COMPONENT RRP42"/>
    <property type="match status" value="1"/>
</dbReference>
<evidence type="ECO:0000256" key="2">
    <source>
        <dbReference type="ARBA" id="ARBA00004604"/>
    </source>
</evidence>
<reference evidence="9" key="1">
    <citation type="submission" date="2022-01" db="EMBL/GenBank/DDBJ databases">
        <authorList>
            <person name="King R."/>
        </authorList>
    </citation>
    <scope>NUCLEOTIDE SEQUENCE</scope>
</reference>
<evidence type="ECO:0000256" key="1">
    <source>
        <dbReference type="ARBA" id="ARBA00004496"/>
    </source>
</evidence>
<dbReference type="Proteomes" id="UP001152799">
    <property type="component" value="Chromosome 13"/>
</dbReference>
<dbReference type="InterPro" id="IPR027408">
    <property type="entry name" value="PNPase/RNase_PH_dom_sf"/>
</dbReference>
<keyword evidence="10" id="KW-1185">Reference proteome</keyword>
<dbReference type="InterPro" id="IPR015847">
    <property type="entry name" value="ExoRNase_PH_dom2"/>
</dbReference>
<dbReference type="AlphaFoldDB" id="A0A9N9MHQ9"/>
<dbReference type="GO" id="GO:0035925">
    <property type="term" value="F:mRNA 3'-UTR AU-rich region binding"/>
    <property type="evidence" value="ECO:0007669"/>
    <property type="project" value="TreeGrafter"/>
</dbReference>
<evidence type="ECO:0000256" key="3">
    <source>
        <dbReference type="ARBA" id="ARBA00006678"/>
    </source>
</evidence>
<dbReference type="InterPro" id="IPR001247">
    <property type="entry name" value="ExoRNase_PH_dom1"/>
</dbReference>
<evidence type="ECO:0000313" key="10">
    <source>
        <dbReference type="Proteomes" id="UP001152799"/>
    </source>
</evidence>
<dbReference type="GO" id="GO:0071038">
    <property type="term" value="P:TRAMP-dependent tRNA surveillance pathway"/>
    <property type="evidence" value="ECO:0007669"/>
    <property type="project" value="TreeGrafter"/>
</dbReference>